<protein>
    <submittedName>
        <fullName evidence="2">Uncharacterized protein</fullName>
    </submittedName>
</protein>
<feature type="non-terminal residue" evidence="2">
    <location>
        <position position="1"/>
    </location>
</feature>
<gene>
    <name evidence="2" type="ORF">EJB05_43799</name>
</gene>
<accession>A0A5J9TH91</accession>
<dbReference type="PANTHER" id="PTHR33070:SF76">
    <property type="entry name" value="DUF241 DOMAIN PROTEIN"/>
    <property type="match status" value="1"/>
</dbReference>
<dbReference type="InterPro" id="IPR004320">
    <property type="entry name" value="BPS1_pln"/>
</dbReference>
<proteinExistence type="predicted"/>
<evidence type="ECO:0000313" key="3">
    <source>
        <dbReference type="Proteomes" id="UP000324897"/>
    </source>
</evidence>
<organism evidence="2 3">
    <name type="scientific">Eragrostis curvula</name>
    <name type="common">weeping love grass</name>
    <dbReference type="NCBI Taxonomy" id="38414"/>
    <lineage>
        <taxon>Eukaryota</taxon>
        <taxon>Viridiplantae</taxon>
        <taxon>Streptophyta</taxon>
        <taxon>Embryophyta</taxon>
        <taxon>Tracheophyta</taxon>
        <taxon>Spermatophyta</taxon>
        <taxon>Magnoliopsida</taxon>
        <taxon>Liliopsida</taxon>
        <taxon>Poales</taxon>
        <taxon>Poaceae</taxon>
        <taxon>PACMAD clade</taxon>
        <taxon>Chloridoideae</taxon>
        <taxon>Eragrostideae</taxon>
        <taxon>Eragrostidinae</taxon>
        <taxon>Eragrostis</taxon>
    </lineage>
</organism>
<dbReference type="Gramene" id="TVU10278">
    <property type="protein sequence ID" value="TVU10278"/>
    <property type="gene ID" value="EJB05_43799"/>
</dbReference>
<keyword evidence="3" id="KW-1185">Reference proteome</keyword>
<reference evidence="2 3" key="1">
    <citation type="journal article" date="2019" name="Sci. Rep.">
        <title>A high-quality genome of Eragrostis curvula grass provides insights into Poaceae evolution and supports new strategies to enhance forage quality.</title>
        <authorList>
            <person name="Carballo J."/>
            <person name="Santos B.A.C.M."/>
            <person name="Zappacosta D."/>
            <person name="Garbus I."/>
            <person name="Selva J.P."/>
            <person name="Gallo C.A."/>
            <person name="Diaz A."/>
            <person name="Albertini E."/>
            <person name="Caccamo M."/>
            <person name="Echenique V."/>
        </authorList>
    </citation>
    <scope>NUCLEOTIDE SEQUENCE [LARGE SCALE GENOMIC DNA]</scope>
    <source>
        <strain evidence="3">cv. Victoria</strain>
        <tissue evidence="2">Leaf</tissue>
    </source>
</reference>
<comment type="caution">
    <text evidence="2">The sequence shown here is derived from an EMBL/GenBank/DDBJ whole genome shotgun (WGS) entry which is preliminary data.</text>
</comment>
<dbReference type="Proteomes" id="UP000324897">
    <property type="component" value="Chromosome 3"/>
</dbReference>
<name>A0A5J9TH91_9POAL</name>
<sequence>MATHLRSISLPTRPHTLVLKVEQDLHRLRSCATSPSATSPSPQTVRAWLGELGDLYEYVEEAVRLPSNWDALRLPRHRRLVEAELEASVTLLDLCGVARDGLAAAKDHVRGVRALLRRRRAASLDETAAPADFSRVVDAAVGGKVDAYVGSLKKVGRAIRRDGAKRAAAPETRNDDSSASSSNAAPKPIGMLAEVRELTVSLLQSAVEVLSRQVTVKPPSSTTSSRWSLVSRALLYGKSSPALHPQMQPSVIGRVERSLGPARRMLFGRDLVHERERKKNSFPAGLDGAVRFGCSRAAFWPHRAGSRAKRKRPEKA</sequence>
<dbReference type="GO" id="GO:0048364">
    <property type="term" value="P:root development"/>
    <property type="evidence" value="ECO:0007669"/>
    <property type="project" value="InterPro"/>
</dbReference>
<dbReference type="EMBL" id="RWGY01000039">
    <property type="protein sequence ID" value="TVU10278.1"/>
    <property type="molecule type" value="Genomic_DNA"/>
</dbReference>
<evidence type="ECO:0000256" key="1">
    <source>
        <dbReference type="SAM" id="MobiDB-lite"/>
    </source>
</evidence>
<dbReference type="OrthoDB" id="1701699at2759"/>
<dbReference type="Pfam" id="PF03087">
    <property type="entry name" value="BPS1"/>
    <property type="match status" value="1"/>
</dbReference>
<dbReference type="AlphaFoldDB" id="A0A5J9TH91"/>
<dbReference type="PANTHER" id="PTHR33070">
    <property type="entry name" value="OS06G0725500 PROTEIN"/>
    <property type="match status" value="1"/>
</dbReference>
<feature type="region of interest" description="Disordered" evidence="1">
    <location>
        <begin position="160"/>
        <end position="186"/>
    </location>
</feature>
<dbReference type="GO" id="GO:0048367">
    <property type="term" value="P:shoot system development"/>
    <property type="evidence" value="ECO:0007669"/>
    <property type="project" value="InterPro"/>
</dbReference>
<evidence type="ECO:0000313" key="2">
    <source>
        <dbReference type="EMBL" id="TVU10278.1"/>
    </source>
</evidence>